<keyword evidence="14" id="KW-0917">Virion maturation</keyword>
<gene>
    <name evidence="20" type="ORF">E3N88_42566</name>
</gene>
<sequence length="806" mass="91664">MAEPTSALPTQPTPIPIFKGDGYEFWSIRMKTILRSRDLWDLVATGVNNSETDPTKLRTAQKKDAHAMAIMQQAVHDQLFSRIAAATSARETWEILRLEYEGDDQVKAIKLQGLRRDFENLSMKDNESVGDYFSRVMGIVSQKRAFGEMVTDQSIVEKVLRSLSSKFDHIVPSIEVSLDLSQLTPVKLMGSLQSQEARINSRSGVKQPEADEEQALQVIQEPYRGPYQPAFRGRGRGSVRGRGRGRTPERNKGPKCYVCNKFGHVKKDCWYNDEPQAQVANEDEVANPAEDQHLFLMEANEPFLLMTNSEENRNNLWFIDSGCSNHMTGIRESFIHIDESFILEVNLGNKKKLEVAGKGTVKIILNNGDFKLLEDVYFAPKLEYNLLSVGQLMRKGYALTFDEGKCVIRNKTSGLDLLSVTMAGNNMFILDTNRAEAQTAEVSQSQLWHKRYGHYHYKGLKVLSEKLLVRGLPTIKMHESCEGCIMGKQHKLPFKSTAWRSTETLGLIHADLCGAMQTPSLGGNLYYFLLIDDYTRMCWVYFLSAKSQTFSKFKAFKAMVETESGYKIKVLRTDRGGEFCSNEFNSFCESNGIKRELTIPYTPEHNGVVERKNRTIMEMTRSMLKEKQLPNYLWAEGVATSIYLTNRTLTKAIKDTTPFEAWYGEKPTVHHLRVFGCITYKLVPSQHRRKLDSRAEKNIFIGYSSQCKGYRLFNPITKKFTVERNVTFIEGRKWHWESNNESQKEPSDPFPSSQFIENDIDSTQSTPPIDPPAPTAQNTSSPLPSPLASEVLRFCPFNNTVNELCN</sequence>
<dbReference type="Pfam" id="PF25597">
    <property type="entry name" value="SH3_retrovirus"/>
    <property type="match status" value="1"/>
</dbReference>
<dbReference type="Gene3D" id="3.30.420.10">
    <property type="entry name" value="Ribonuclease H-like superfamily/Ribonuclease H"/>
    <property type="match status" value="1"/>
</dbReference>
<dbReference type="OrthoDB" id="2013098at2759"/>
<keyword evidence="11" id="KW-0229">DNA integration</keyword>
<keyword evidence="8" id="KW-0378">Hydrolase</keyword>
<comment type="caution">
    <text evidence="20">The sequence shown here is derived from an EMBL/GenBank/DDBJ whole genome shotgun (WGS) entry which is preliminary data.</text>
</comment>
<feature type="region of interest" description="Disordered" evidence="17">
    <location>
        <begin position="227"/>
        <end position="251"/>
    </location>
</feature>
<dbReference type="GO" id="GO:0004519">
    <property type="term" value="F:endonuclease activity"/>
    <property type="evidence" value="ECO:0007669"/>
    <property type="project" value="UniProtKB-KW"/>
</dbReference>
<dbReference type="InterPro" id="IPR025724">
    <property type="entry name" value="GAG-pre-integrase_dom"/>
</dbReference>
<keyword evidence="4" id="KW-0540">Nuclease</keyword>
<keyword evidence="12" id="KW-0695">RNA-directed DNA polymerase</keyword>
<dbReference type="PANTHER" id="PTHR42648:SF11">
    <property type="entry name" value="TRANSPOSON TY4-P GAG-POL POLYPROTEIN"/>
    <property type="match status" value="1"/>
</dbReference>
<dbReference type="SUPFAM" id="SSF53098">
    <property type="entry name" value="Ribonuclease H-like"/>
    <property type="match status" value="1"/>
</dbReference>
<evidence type="ECO:0000256" key="17">
    <source>
        <dbReference type="SAM" id="MobiDB-lite"/>
    </source>
</evidence>
<feature type="compositionally biased region" description="Polar residues" evidence="17">
    <location>
        <begin position="750"/>
        <end position="767"/>
    </location>
</feature>
<dbReference type="PROSITE" id="PS50994">
    <property type="entry name" value="INTEGRASE"/>
    <property type="match status" value="1"/>
</dbReference>
<dbReference type="InterPro" id="IPR036875">
    <property type="entry name" value="Znf_CCHC_sf"/>
</dbReference>
<keyword evidence="10" id="KW-0460">Magnesium</keyword>
<keyword evidence="16" id="KW-0863">Zinc-finger</keyword>
<organism evidence="20 21">
    <name type="scientific">Mikania micrantha</name>
    <name type="common">bitter vine</name>
    <dbReference type="NCBI Taxonomy" id="192012"/>
    <lineage>
        <taxon>Eukaryota</taxon>
        <taxon>Viridiplantae</taxon>
        <taxon>Streptophyta</taxon>
        <taxon>Embryophyta</taxon>
        <taxon>Tracheophyta</taxon>
        <taxon>Spermatophyta</taxon>
        <taxon>Magnoliopsida</taxon>
        <taxon>eudicotyledons</taxon>
        <taxon>Gunneridae</taxon>
        <taxon>Pentapetalae</taxon>
        <taxon>asterids</taxon>
        <taxon>campanulids</taxon>
        <taxon>Asterales</taxon>
        <taxon>Asteraceae</taxon>
        <taxon>Asteroideae</taxon>
        <taxon>Heliantheae alliance</taxon>
        <taxon>Eupatorieae</taxon>
        <taxon>Mikania</taxon>
    </lineage>
</organism>
<accession>A0A5N6LHD7</accession>
<feature type="region of interest" description="Disordered" evidence="17">
    <location>
        <begin position="737"/>
        <end position="784"/>
    </location>
</feature>
<dbReference type="Gene3D" id="4.10.60.10">
    <property type="entry name" value="Zinc finger, CCHC-type"/>
    <property type="match status" value="1"/>
</dbReference>
<evidence type="ECO:0000256" key="16">
    <source>
        <dbReference type="PROSITE-ProRule" id="PRU00047"/>
    </source>
</evidence>
<dbReference type="InterPro" id="IPR054722">
    <property type="entry name" value="PolX-like_BBD"/>
</dbReference>
<dbReference type="InterPro" id="IPR012337">
    <property type="entry name" value="RNaseH-like_sf"/>
</dbReference>
<evidence type="ECO:0000256" key="5">
    <source>
        <dbReference type="ARBA" id="ARBA00022723"/>
    </source>
</evidence>
<evidence type="ECO:0000256" key="10">
    <source>
        <dbReference type="ARBA" id="ARBA00022842"/>
    </source>
</evidence>
<dbReference type="Pfam" id="PF14223">
    <property type="entry name" value="Retrotran_gag_2"/>
    <property type="match status" value="1"/>
</dbReference>
<evidence type="ECO:0000256" key="11">
    <source>
        <dbReference type="ARBA" id="ARBA00022908"/>
    </source>
</evidence>
<evidence type="ECO:0000256" key="6">
    <source>
        <dbReference type="ARBA" id="ARBA00022741"/>
    </source>
</evidence>
<dbReference type="GO" id="GO:0003964">
    <property type="term" value="F:RNA-directed DNA polymerase activity"/>
    <property type="evidence" value="ECO:0007669"/>
    <property type="project" value="UniProtKB-KW"/>
</dbReference>
<protein>
    <recommendedName>
        <fullName evidence="22">Integrase catalytic domain-containing protein</fullName>
    </recommendedName>
</protein>
<keyword evidence="3" id="KW-0645">Protease</keyword>
<keyword evidence="13" id="KW-0808">Transferase</keyword>
<evidence type="ECO:0000256" key="14">
    <source>
        <dbReference type="ARBA" id="ARBA00023113"/>
    </source>
</evidence>
<dbReference type="EMBL" id="SZYD01000639">
    <property type="protein sequence ID" value="KAD1605691.1"/>
    <property type="molecule type" value="Genomic_DNA"/>
</dbReference>
<keyword evidence="21" id="KW-1185">Reference proteome</keyword>
<dbReference type="GO" id="GO:0006310">
    <property type="term" value="P:DNA recombination"/>
    <property type="evidence" value="ECO:0007669"/>
    <property type="project" value="UniProtKB-KW"/>
</dbReference>
<name>A0A5N6LHD7_9ASTR</name>
<dbReference type="PANTHER" id="PTHR42648">
    <property type="entry name" value="TRANSPOSASE, PUTATIVE-RELATED"/>
    <property type="match status" value="1"/>
</dbReference>
<evidence type="ECO:0000256" key="1">
    <source>
        <dbReference type="ARBA" id="ARBA00002180"/>
    </source>
</evidence>
<evidence type="ECO:0000256" key="3">
    <source>
        <dbReference type="ARBA" id="ARBA00022670"/>
    </source>
</evidence>
<keyword evidence="2" id="KW-1188">Viral release from host cell</keyword>
<keyword evidence="7" id="KW-0255">Endonuclease</keyword>
<dbReference type="GO" id="GO:0006508">
    <property type="term" value="P:proteolysis"/>
    <property type="evidence" value="ECO:0007669"/>
    <property type="project" value="UniProtKB-KW"/>
</dbReference>
<dbReference type="SMART" id="SM00343">
    <property type="entry name" value="ZnF_C2HC"/>
    <property type="match status" value="1"/>
</dbReference>
<keyword evidence="5" id="KW-0479">Metal-binding</keyword>
<feature type="compositionally biased region" description="Basic and acidic residues" evidence="17">
    <location>
        <begin position="737"/>
        <end position="747"/>
    </location>
</feature>
<dbReference type="Pfam" id="PF13976">
    <property type="entry name" value="gag_pre-integrs"/>
    <property type="match status" value="1"/>
</dbReference>
<feature type="domain" description="Integrase catalytic" evidence="19">
    <location>
        <begin position="489"/>
        <end position="666"/>
    </location>
</feature>
<dbReference type="GO" id="GO:0003676">
    <property type="term" value="F:nucleic acid binding"/>
    <property type="evidence" value="ECO:0007669"/>
    <property type="project" value="InterPro"/>
</dbReference>
<evidence type="ECO:0000259" key="19">
    <source>
        <dbReference type="PROSITE" id="PS50994"/>
    </source>
</evidence>
<proteinExistence type="predicted"/>
<keyword evidence="16" id="KW-0862">Zinc</keyword>
<dbReference type="SUPFAM" id="SSF57756">
    <property type="entry name" value="Retrovirus zinc finger-like domains"/>
    <property type="match status" value="1"/>
</dbReference>
<keyword evidence="13" id="KW-0548">Nucleotidyltransferase</keyword>
<dbReference type="InterPro" id="IPR036397">
    <property type="entry name" value="RNaseH_sf"/>
</dbReference>
<evidence type="ECO:0000313" key="21">
    <source>
        <dbReference type="Proteomes" id="UP000326396"/>
    </source>
</evidence>
<keyword evidence="9" id="KW-0067">ATP-binding</keyword>
<dbReference type="GO" id="GO:0003887">
    <property type="term" value="F:DNA-directed DNA polymerase activity"/>
    <property type="evidence" value="ECO:0007669"/>
    <property type="project" value="UniProtKB-KW"/>
</dbReference>
<comment type="function">
    <text evidence="1">The aspartyl protease (PR) mediates the proteolytic cleavages of the Gag and Gag-Pol polyproteins after assembly of the VLP.</text>
</comment>
<evidence type="ECO:0000256" key="9">
    <source>
        <dbReference type="ARBA" id="ARBA00022840"/>
    </source>
</evidence>
<dbReference type="GO" id="GO:0008233">
    <property type="term" value="F:peptidase activity"/>
    <property type="evidence" value="ECO:0007669"/>
    <property type="project" value="UniProtKB-KW"/>
</dbReference>
<dbReference type="Pfam" id="PF00665">
    <property type="entry name" value="rve"/>
    <property type="match status" value="1"/>
</dbReference>
<evidence type="ECO:0000313" key="20">
    <source>
        <dbReference type="EMBL" id="KAD1605691.1"/>
    </source>
</evidence>
<keyword evidence="6" id="KW-0547">Nucleotide-binding</keyword>
<evidence type="ECO:0000256" key="2">
    <source>
        <dbReference type="ARBA" id="ARBA00022612"/>
    </source>
</evidence>
<dbReference type="AlphaFoldDB" id="A0A5N6LHD7"/>
<dbReference type="GO" id="GO:0005524">
    <property type="term" value="F:ATP binding"/>
    <property type="evidence" value="ECO:0007669"/>
    <property type="project" value="UniProtKB-KW"/>
</dbReference>
<evidence type="ECO:0000256" key="8">
    <source>
        <dbReference type="ARBA" id="ARBA00022801"/>
    </source>
</evidence>
<dbReference type="InterPro" id="IPR057670">
    <property type="entry name" value="SH3_retrovirus"/>
</dbReference>
<dbReference type="Pfam" id="PF22936">
    <property type="entry name" value="Pol_BBD"/>
    <property type="match status" value="1"/>
</dbReference>
<reference evidence="20 21" key="1">
    <citation type="submission" date="2019-05" db="EMBL/GenBank/DDBJ databases">
        <title>Mikania micrantha, genome provides insights into the molecular mechanism of rapid growth.</title>
        <authorList>
            <person name="Liu B."/>
        </authorList>
    </citation>
    <scope>NUCLEOTIDE SEQUENCE [LARGE SCALE GENOMIC DNA]</scope>
    <source>
        <strain evidence="20">NLD-2019</strain>
        <tissue evidence="20">Leaf</tissue>
    </source>
</reference>
<dbReference type="GO" id="GO:0008270">
    <property type="term" value="F:zinc ion binding"/>
    <property type="evidence" value="ECO:0007669"/>
    <property type="project" value="UniProtKB-KW"/>
</dbReference>
<evidence type="ECO:0000256" key="12">
    <source>
        <dbReference type="ARBA" id="ARBA00022918"/>
    </source>
</evidence>
<keyword evidence="13" id="KW-0239">DNA-directed DNA polymerase</keyword>
<evidence type="ECO:0000256" key="15">
    <source>
        <dbReference type="ARBA" id="ARBA00023172"/>
    </source>
</evidence>
<dbReference type="InterPro" id="IPR001584">
    <property type="entry name" value="Integrase_cat-core"/>
</dbReference>
<evidence type="ECO:0000256" key="4">
    <source>
        <dbReference type="ARBA" id="ARBA00022722"/>
    </source>
</evidence>
<evidence type="ECO:0000256" key="13">
    <source>
        <dbReference type="ARBA" id="ARBA00022932"/>
    </source>
</evidence>
<keyword evidence="15" id="KW-0233">DNA recombination</keyword>
<dbReference type="GO" id="GO:0015074">
    <property type="term" value="P:DNA integration"/>
    <property type="evidence" value="ECO:0007669"/>
    <property type="project" value="UniProtKB-KW"/>
</dbReference>
<dbReference type="InterPro" id="IPR039537">
    <property type="entry name" value="Retrotran_Ty1/copia-like"/>
</dbReference>
<evidence type="ECO:0008006" key="22">
    <source>
        <dbReference type="Google" id="ProtNLM"/>
    </source>
</evidence>
<dbReference type="PROSITE" id="PS50158">
    <property type="entry name" value="ZF_CCHC"/>
    <property type="match status" value="1"/>
</dbReference>
<feature type="domain" description="CCHC-type" evidence="18">
    <location>
        <begin position="255"/>
        <end position="269"/>
    </location>
</feature>
<dbReference type="InterPro" id="IPR001878">
    <property type="entry name" value="Znf_CCHC"/>
</dbReference>
<evidence type="ECO:0000256" key="7">
    <source>
        <dbReference type="ARBA" id="ARBA00022759"/>
    </source>
</evidence>
<dbReference type="Proteomes" id="UP000326396">
    <property type="component" value="Unassembled WGS sequence"/>
</dbReference>
<feature type="compositionally biased region" description="Basic residues" evidence="17">
    <location>
        <begin position="233"/>
        <end position="245"/>
    </location>
</feature>
<evidence type="ECO:0000259" key="18">
    <source>
        <dbReference type="PROSITE" id="PS50158"/>
    </source>
</evidence>